<accession>A0A1B2I2A7</accession>
<dbReference type="GeneID" id="83056744"/>
<dbReference type="InterPro" id="IPR030821">
    <property type="entry name" value="Synergist_CTERM"/>
</dbReference>
<keyword evidence="3" id="KW-1185">Reference proteome</keyword>
<dbReference type="Pfam" id="PF07581">
    <property type="entry name" value="Glug"/>
    <property type="match status" value="1"/>
</dbReference>
<dbReference type="InterPro" id="IPR003343">
    <property type="entry name" value="Big_2"/>
</dbReference>
<proteinExistence type="predicted"/>
<evidence type="ECO:0000313" key="3">
    <source>
        <dbReference type="Proteomes" id="UP000093044"/>
    </source>
</evidence>
<protein>
    <recommendedName>
        <fullName evidence="1">BIG2 domain-containing protein</fullName>
    </recommendedName>
</protein>
<reference evidence="2" key="1">
    <citation type="submission" date="2016-08" db="EMBL/GenBank/DDBJ databases">
        <title>Complete genome of Cloacibacillus porcorum.</title>
        <authorList>
            <person name="Looft T."/>
            <person name="Bayles D.O."/>
            <person name="Alt D.P."/>
        </authorList>
    </citation>
    <scope>NUCLEOTIDE SEQUENCE [LARGE SCALE GENOMIC DNA]</scope>
    <source>
        <strain evidence="2">CL-84</strain>
    </source>
</reference>
<dbReference type="Gene3D" id="2.160.20.110">
    <property type="match status" value="1"/>
</dbReference>
<name>A0A1B2I2A7_9BACT</name>
<dbReference type="SMART" id="SM00635">
    <property type="entry name" value="BID_2"/>
    <property type="match status" value="2"/>
</dbReference>
<dbReference type="KEGG" id="cpor:BED41_02615"/>
<dbReference type="STRING" id="1197717.BED41_02615"/>
<organism evidence="2 3">
    <name type="scientific">Cloacibacillus porcorum</name>
    <dbReference type="NCBI Taxonomy" id="1197717"/>
    <lineage>
        <taxon>Bacteria</taxon>
        <taxon>Thermotogati</taxon>
        <taxon>Synergistota</taxon>
        <taxon>Synergistia</taxon>
        <taxon>Synergistales</taxon>
        <taxon>Synergistaceae</taxon>
        <taxon>Cloacibacillus</taxon>
    </lineage>
</organism>
<dbReference type="InterPro" id="IPR008964">
    <property type="entry name" value="Invasin/intimin_cell_adhesion"/>
</dbReference>
<dbReference type="Pfam" id="PF02368">
    <property type="entry name" value="Big_2"/>
    <property type="match status" value="1"/>
</dbReference>
<sequence length="593" mass="60496">MIHPPPFKFIKVHNKLLLPLVLSLLTLFILVSPHCACALTQDADGVYLIATSADLIVFRDGVNLGASGDARLTADIDLSLPDGTPTEWTPIGNRLRYVGVFDGAGHTVSGYTITEPATATSSIGFFGAIGYATIRGLTVSGDIDVQASKTCYAGGIVGQVHDDGTVEDCVNRGTVRVNAAKNTSIIYVGGITGLNSGAISNCVNYSGASNLSSQATNPQHAGGIAGMSRRVILNCANYGEVQGEYAKDGYIGGIAGATNYKSYDCTISNCVNFGTVSGKDASGKGKIKTGGIAGLNNGDSKISDCANGGDVSGGEYTGGIAGSNEGDVSNCGWLKTETVNKDLEKGVGTGNDGAEAVSIDQTGIDKSTVALRVKLVNRTVMTGGTTEITLSALPGSPDIFGGFVKKITVTPSDTEIISADVNNENGTITLTGTKEGTASIVVSADIDPTDFKNNFAPSGKDTPLSFTFNITVSDVPVTGITIAPEKMELKVGGSGKFTATVSPSDATDQGLTWSSDNEKIAAVDSEGSVKAIAAGTATITVTAADGKHQAKAAVTVTSTPRHGGGGNGCSAGTGALALLALAPLWLMRRKKVK</sequence>
<dbReference type="Gene3D" id="2.60.40.1080">
    <property type="match status" value="1"/>
</dbReference>
<gene>
    <name evidence="2" type="ORF">BED41_02615</name>
</gene>
<feature type="domain" description="BIG2" evidence="1">
    <location>
        <begin position="367"/>
        <end position="453"/>
    </location>
</feature>
<dbReference type="EMBL" id="CP016757">
    <property type="protein sequence ID" value="ANZ44077.1"/>
    <property type="molecule type" value="Genomic_DNA"/>
</dbReference>
<dbReference type="NCBIfam" id="TIGR04564">
    <property type="entry name" value="Synergist_CTERM"/>
    <property type="match status" value="1"/>
</dbReference>
<dbReference type="SUPFAM" id="SSF49373">
    <property type="entry name" value="Invasin/intimin cell-adhesion fragments"/>
    <property type="match status" value="1"/>
</dbReference>
<evidence type="ECO:0000313" key="2">
    <source>
        <dbReference type="EMBL" id="ANZ44077.1"/>
    </source>
</evidence>
<dbReference type="OrthoDB" id="49132at2"/>
<dbReference type="InterPro" id="IPR011493">
    <property type="entry name" value="GLUG"/>
</dbReference>
<dbReference type="Proteomes" id="UP000093044">
    <property type="component" value="Chromosome"/>
</dbReference>
<feature type="domain" description="BIG2" evidence="1">
    <location>
        <begin position="476"/>
        <end position="553"/>
    </location>
</feature>
<dbReference type="AlphaFoldDB" id="A0A1B2I2A7"/>
<dbReference type="RefSeq" id="WP_066742755.1">
    <property type="nucleotide sequence ID" value="NZ_CP016757.1"/>
</dbReference>
<evidence type="ECO:0000259" key="1">
    <source>
        <dbReference type="SMART" id="SM00635"/>
    </source>
</evidence>